<reference evidence="2 3" key="1">
    <citation type="submission" date="2014-06" db="EMBL/GenBank/DDBJ databases">
        <title>Functional and comparative genomic analyses of the Drosophila gut microbiota identify candidate symbiosis factors.</title>
        <authorList>
            <person name="Newell P.D."/>
            <person name="Chaston J.M."/>
            <person name="Douglas A.E."/>
        </authorList>
    </citation>
    <scope>NUCLEOTIDE SEQUENCE [LARGE SCALE GENOMIC DNA]</scope>
    <source>
        <strain evidence="2 3">DmCS_002</strain>
    </source>
</reference>
<evidence type="ECO:0000256" key="1">
    <source>
        <dbReference type="SAM" id="Phobius"/>
    </source>
</evidence>
<sequence length="52" mass="5782">MNSYFVLGLHGVHSFSILHRVVDALISNPKIATLVFAALVIAILVYQLFLKK</sequence>
<protein>
    <submittedName>
        <fullName evidence="2">Uncharacterized protein</fullName>
    </submittedName>
</protein>
<dbReference type="PATRIC" id="fig|1614.7.peg.429"/>
<keyword evidence="1" id="KW-0472">Membrane</keyword>
<dbReference type="GeneID" id="74914035"/>
<accession>A0A0C1M063</accession>
<dbReference type="Proteomes" id="UP000031397">
    <property type="component" value="Unassembled WGS sequence"/>
</dbReference>
<comment type="caution">
    <text evidence="2">The sequence shown here is derived from an EMBL/GenBank/DDBJ whole genome shotgun (WGS) entry which is preliminary data.</text>
</comment>
<organism evidence="2 3">
    <name type="scientific">Fructilactobacillus fructivorans</name>
    <dbReference type="NCBI Taxonomy" id="1614"/>
    <lineage>
        <taxon>Bacteria</taxon>
        <taxon>Bacillati</taxon>
        <taxon>Bacillota</taxon>
        <taxon>Bacilli</taxon>
        <taxon>Lactobacillales</taxon>
        <taxon>Lactobacillaceae</taxon>
        <taxon>Fructilactobacillus</taxon>
    </lineage>
</organism>
<keyword evidence="1" id="KW-1133">Transmembrane helix</keyword>
<evidence type="ECO:0000313" key="3">
    <source>
        <dbReference type="Proteomes" id="UP000031397"/>
    </source>
</evidence>
<name>A0A0C1M063_9LACO</name>
<keyword evidence="3" id="KW-1185">Reference proteome</keyword>
<dbReference type="AlphaFoldDB" id="A0A0C1M063"/>
<keyword evidence="1" id="KW-0812">Transmembrane</keyword>
<dbReference type="RefSeq" id="WP_153218755.1">
    <property type="nucleotide sequence ID" value="NZ_AZDS01000006.1"/>
</dbReference>
<feature type="transmembrane region" description="Helical" evidence="1">
    <location>
        <begin position="31"/>
        <end position="50"/>
    </location>
</feature>
<proteinExistence type="predicted"/>
<gene>
    <name evidence="2" type="ORF">LfDm3_0439</name>
</gene>
<evidence type="ECO:0000313" key="2">
    <source>
        <dbReference type="EMBL" id="KID42510.1"/>
    </source>
</evidence>
<dbReference type="EMBL" id="JOJZ01000009">
    <property type="protein sequence ID" value="KID42510.1"/>
    <property type="molecule type" value="Genomic_DNA"/>
</dbReference>